<gene>
    <name evidence="1" type="ORF">NCTC11647_00895</name>
</gene>
<reference evidence="1 2" key="1">
    <citation type="submission" date="2018-06" db="EMBL/GenBank/DDBJ databases">
        <authorList>
            <consortium name="Pathogen Informatics"/>
            <person name="Doyle S."/>
        </authorList>
    </citation>
    <scope>NUCLEOTIDE SEQUENCE [LARGE SCALE GENOMIC DNA]</scope>
    <source>
        <strain evidence="1 2">NCTC11647</strain>
    </source>
</reference>
<evidence type="ECO:0000313" key="1">
    <source>
        <dbReference type="EMBL" id="SPY27830.1"/>
    </source>
</evidence>
<protein>
    <submittedName>
        <fullName evidence="1">Uncharacterized protein</fullName>
    </submittedName>
</protein>
<name>A0A2X1X1H0_PHODM</name>
<dbReference type="EMBL" id="UATL01000001">
    <property type="protein sequence ID" value="SPY27830.1"/>
    <property type="molecule type" value="Genomic_DNA"/>
</dbReference>
<dbReference type="AlphaFoldDB" id="A0A2X1X1H0"/>
<dbReference type="Proteomes" id="UP000251647">
    <property type="component" value="Unassembled WGS sequence"/>
</dbReference>
<proteinExistence type="predicted"/>
<accession>A0A2X1X1H0</accession>
<evidence type="ECO:0000313" key="2">
    <source>
        <dbReference type="Proteomes" id="UP000251647"/>
    </source>
</evidence>
<organism evidence="1 2">
    <name type="scientific">Photobacterium damselae</name>
    <dbReference type="NCBI Taxonomy" id="38293"/>
    <lineage>
        <taxon>Bacteria</taxon>
        <taxon>Pseudomonadati</taxon>
        <taxon>Pseudomonadota</taxon>
        <taxon>Gammaproteobacteria</taxon>
        <taxon>Vibrionales</taxon>
        <taxon>Vibrionaceae</taxon>
        <taxon>Photobacterium</taxon>
    </lineage>
</organism>
<sequence length="42" mass="4931">MMNTVLLDKAKHDVNRFNYGIETLNNYLKVMASQQPRKITFS</sequence>